<dbReference type="GO" id="GO:0003862">
    <property type="term" value="F:3-isopropylmalate dehydrogenase activity"/>
    <property type="evidence" value="ECO:0007669"/>
    <property type="project" value="UniProtKB-UniRule"/>
</dbReference>
<keyword evidence="8 14" id="KW-0479">Metal-binding</keyword>
<dbReference type="PROSITE" id="PS00470">
    <property type="entry name" value="IDH_IMDH"/>
    <property type="match status" value="1"/>
</dbReference>
<evidence type="ECO:0000256" key="11">
    <source>
        <dbReference type="ARBA" id="ARBA00023027"/>
    </source>
</evidence>
<keyword evidence="13 14" id="KW-0100">Branched-chain amino acid biosynthesis</keyword>
<feature type="binding site" evidence="14">
    <location>
        <position position="133"/>
    </location>
    <ligand>
        <name>substrate</name>
    </ligand>
</feature>
<dbReference type="OrthoDB" id="9767905at2"/>
<evidence type="ECO:0000256" key="13">
    <source>
        <dbReference type="ARBA" id="ARBA00023304"/>
    </source>
</evidence>
<feature type="site" description="Important for catalysis" evidence="14">
    <location>
        <position position="185"/>
    </location>
</feature>
<keyword evidence="18" id="KW-1185">Reference proteome</keyword>
<dbReference type="STRING" id="260084.SAMN02927928_3006"/>
<dbReference type="GO" id="GO:0051287">
    <property type="term" value="F:NAD binding"/>
    <property type="evidence" value="ECO:0007669"/>
    <property type="project" value="InterPro"/>
</dbReference>
<gene>
    <name evidence="14" type="primary">leuB</name>
    <name evidence="17" type="ORF">SAMN02927928_3006</name>
</gene>
<dbReference type="GO" id="GO:0000287">
    <property type="term" value="F:magnesium ion binding"/>
    <property type="evidence" value="ECO:0007669"/>
    <property type="project" value="InterPro"/>
</dbReference>
<sequence length="355" mass="37726">MGTFNIVVLPGDGIGPEVAAAGVSALKVIGEVYGHTFNFEEKRIGGIAIDTDNNPYPEDTDKACLAADAVLLGAVGGPKWDLGKMRPEQGLLAVRKSMGLFANLRPMEVKASQIHRSPLKREVVEGADMLIVRELTGGLYFGKQTRTEDTAIDECVYTVAEIERVARVAFEAARKRRNKVTSVDKANVIETSRLWRETVMKLHKAEYSDVELEHNLVDSMAMHLVTRPTAFDVIVTENMFGDILSDLASVLPGSIGLLGSASLGTSGKGLYEPIHGSAPDIAGKDLANPIGTLKSVAMLLRFSLNLLTEADALDAAIDAIVEKGVLTKDLGGTASGSQVSAAINDQIRAAATVAA</sequence>
<dbReference type="PANTHER" id="PTHR42979:SF1">
    <property type="entry name" value="3-ISOPROPYLMALATE DEHYDROGENASE"/>
    <property type="match status" value="1"/>
</dbReference>
<comment type="subunit">
    <text evidence="5 14 15">Homodimer.</text>
</comment>
<dbReference type="FunFam" id="3.40.718.10:FF:000006">
    <property type="entry name" value="3-isopropylmalate dehydrogenase"/>
    <property type="match status" value="1"/>
</dbReference>
<dbReference type="InterPro" id="IPR004429">
    <property type="entry name" value="Isopropylmalate_DH"/>
</dbReference>
<dbReference type="GO" id="GO:0009098">
    <property type="term" value="P:L-leucine biosynthetic process"/>
    <property type="evidence" value="ECO:0007669"/>
    <property type="project" value="UniProtKB-UniRule"/>
</dbReference>
<feature type="binding site" evidence="14">
    <location>
        <position position="218"/>
    </location>
    <ligand>
        <name>Mg(2+)</name>
        <dbReference type="ChEBI" id="CHEBI:18420"/>
    </ligand>
</feature>
<dbReference type="PANTHER" id="PTHR42979">
    <property type="entry name" value="3-ISOPROPYLMALATE DEHYDROGENASE"/>
    <property type="match status" value="1"/>
</dbReference>
<dbReference type="SMART" id="SM01329">
    <property type="entry name" value="Iso_dh"/>
    <property type="match status" value="1"/>
</dbReference>
<comment type="cofactor">
    <cofactor evidence="2">
        <name>Mn(2+)</name>
        <dbReference type="ChEBI" id="CHEBI:29035"/>
    </cofactor>
</comment>
<keyword evidence="12 14" id="KW-0464">Manganese</keyword>
<evidence type="ECO:0000313" key="17">
    <source>
        <dbReference type="EMBL" id="SCW72959.1"/>
    </source>
</evidence>
<protein>
    <recommendedName>
        <fullName evidence="14">3-isopropylmalate dehydrogenase</fullName>
        <ecNumber evidence="14">1.1.1.85</ecNumber>
    </recommendedName>
    <alternativeName>
        <fullName evidence="14">3-IPM-DH</fullName>
    </alternativeName>
    <alternativeName>
        <fullName evidence="14">Beta-IPM dehydrogenase</fullName>
        <shortName evidence="14">IMDH</shortName>
    </alternativeName>
</protein>
<evidence type="ECO:0000256" key="7">
    <source>
        <dbReference type="ARBA" id="ARBA00022605"/>
    </source>
</evidence>
<evidence type="ECO:0000256" key="8">
    <source>
        <dbReference type="ARBA" id="ARBA00022723"/>
    </source>
</evidence>
<evidence type="ECO:0000256" key="9">
    <source>
        <dbReference type="ARBA" id="ARBA00022842"/>
    </source>
</evidence>
<keyword evidence="14" id="KW-0963">Cytoplasm</keyword>
<proteinExistence type="inferred from homology"/>
<evidence type="ECO:0000256" key="1">
    <source>
        <dbReference type="ARBA" id="ARBA00000624"/>
    </source>
</evidence>
<feature type="binding site" evidence="14">
    <location>
        <position position="246"/>
    </location>
    <ligand>
        <name>Mg(2+)</name>
        <dbReference type="ChEBI" id="CHEBI:18420"/>
    </ligand>
</feature>
<comment type="similarity">
    <text evidence="4 14">Belongs to the isocitrate and isopropylmalate dehydrogenases family. LeuB type 1 subfamily.</text>
</comment>
<keyword evidence="10 14" id="KW-0560">Oxidoreductase</keyword>
<reference evidence="18" key="1">
    <citation type="submission" date="2016-10" db="EMBL/GenBank/DDBJ databases">
        <authorList>
            <person name="Varghese N."/>
            <person name="Submissions S."/>
        </authorList>
    </citation>
    <scope>NUCLEOTIDE SEQUENCE [LARGE SCALE GENOMIC DNA]</scope>
    <source>
        <strain evidence="18">CGMCC 1.3431</strain>
    </source>
</reference>
<keyword evidence="9 14" id="KW-0460">Magnesium</keyword>
<feature type="binding site" evidence="14">
    <location>
        <position position="218"/>
    </location>
    <ligand>
        <name>substrate</name>
    </ligand>
</feature>
<feature type="site" description="Important for catalysis" evidence="14">
    <location>
        <position position="140"/>
    </location>
</feature>
<dbReference type="Pfam" id="PF00180">
    <property type="entry name" value="Iso_dh"/>
    <property type="match status" value="1"/>
</dbReference>
<dbReference type="InterPro" id="IPR019818">
    <property type="entry name" value="IsoCit/isopropylmalate_DH_CS"/>
</dbReference>
<comment type="subcellular location">
    <subcellularLocation>
        <location evidence="14">Cytoplasm</location>
    </subcellularLocation>
</comment>
<organism evidence="17 18">
    <name type="scientific">Asticcacaulis taihuensis</name>
    <dbReference type="NCBI Taxonomy" id="260084"/>
    <lineage>
        <taxon>Bacteria</taxon>
        <taxon>Pseudomonadati</taxon>
        <taxon>Pseudomonadota</taxon>
        <taxon>Alphaproteobacteria</taxon>
        <taxon>Caulobacterales</taxon>
        <taxon>Caulobacteraceae</taxon>
        <taxon>Asticcacaulis</taxon>
    </lineage>
</organism>
<dbReference type="NCBIfam" id="TIGR00169">
    <property type="entry name" value="leuB"/>
    <property type="match status" value="1"/>
</dbReference>
<dbReference type="RefSeq" id="WP_090649651.1">
    <property type="nucleotide sequence ID" value="NZ_CBCRYE010000003.1"/>
</dbReference>
<comment type="caution">
    <text evidence="14">Lacks conserved residue(s) required for the propagation of feature annotation.</text>
</comment>
<comment type="catalytic activity">
    <reaction evidence="1 14 15">
        <text>(2R,3S)-3-isopropylmalate + NAD(+) = 4-methyl-2-oxopentanoate + CO2 + NADH</text>
        <dbReference type="Rhea" id="RHEA:32271"/>
        <dbReference type="ChEBI" id="CHEBI:16526"/>
        <dbReference type="ChEBI" id="CHEBI:17865"/>
        <dbReference type="ChEBI" id="CHEBI:35121"/>
        <dbReference type="ChEBI" id="CHEBI:57540"/>
        <dbReference type="ChEBI" id="CHEBI:57945"/>
        <dbReference type="EC" id="1.1.1.85"/>
    </reaction>
</comment>
<dbReference type="InterPro" id="IPR024084">
    <property type="entry name" value="IsoPropMal-DH-like_dom"/>
</dbReference>
<dbReference type="EMBL" id="FMTS01000005">
    <property type="protein sequence ID" value="SCW72959.1"/>
    <property type="molecule type" value="Genomic_DNA"/>
</dbReference>
<accession>A0A1G4SXD3</accession>
<evidence type="ECO:0000256" key="4">
    <source>
        <dbReference type="ARBA" id="ARBA00008319"/>
    </source>
</evidence>
<feature type="binding site" evidence="14">
    <location>
        <position position="95"/>
    </location>
    <ligand>
        <name>substrate</name>
    </ligand>
</feature>
<evidence type="ECO:0000256" key="10">
    <source>
        <dbReference type="ARBA" id="ARBA00023002"/>
    </source>
</evidence>
<evidence type="ECO:0000256" key="15">
    <source>
        <dbReference type="RuleBase" id="RU004445"/>
    </source>
</evidence>
<feature type="binding site" evidence="14">
    <location>
        <position position="242"/>
    </location>
    <ligand>
        <name>Mg(2+)</name>
        <dbReference type="ChEBI" id="CHEBI:18420"/>
    </ligand>
</feature>
<feature type="binding site" evidence="14">
    <location>
        <begin position="276"/>
        <end position="288"/>
    </location>
    <ligand>
        <name>NAD(+)</name>
        <dbReference type="ChEBI" id="CHEBI:57540"/>
    </ligand>
</feature>
<keyword evidence="7 14" id="KW-0028">Amino-acid biosynthesis</keyword>
<evidence type="ECO:0000256" key="2">
    <source>
        <dbReference type="ARBA" id="ARBA00001936"/>
    </source>
</evidence>
<evidence type="ECO:0000256" key="12">
    <source>
        <dbReference type="ARBA" id="ARBA00023211"/>
    </source>
</evidence>
<dbReference type="HAMAP" id="MF_01033">
    <property type="entry name" value="LeuB_type1"/>
    <property type="match status" value="1"/>
</dbReference>
<dbReference type="SUPFAM" id="SSF53659">
    <property type="entry name" value="Isocitrate/Isopropylmalate dehydrogenase-like"/>
    <property type="match status" value="1"/>
</dbReference>
<keyword evidence="11 14" id="KW-0520">NAD</keyword>
<evidence type="ECO:0000256" key="14">
    <source>
        <dbReference type="HAMAP-Rule" id="MF_01033"/>
    </source>
</evidence>
<dbReference type="UniPathway" id="UPA00048">
    <property type="reaction ID" value="UER00072"/>
</dbReference>
<evidence type="ECO:0000256" key="3">
    <source>
        <dbReference type="ARBA" id="ARBA00004762"/>
    </source>
</evidence>
<evidence type="ECO:0000256" key="5">
    <source>
        <dbReference type="ARBA" id="ARBA00011738"/>
    </source>
</evidence>
<dbReference type="EC" id="1.1.1.85" evidence="14"/>
<keyword evidence="6 14" id="KW-0432">Leucine biosynthesis</keyword>
<evidence type="ECO:0000256" key="6">
    <source>
        <dbReference type="ARBA" id="ARBA00022430"/>
    </source>
</evidence>
<dbReference type="GO" id="GO:0005829">
    <property type="term" value="C:cytosol"/>
    <property type="evidence" value="ECO:0007669"/>
    <property type="project" value="TreeGrafter"/>
</dbReference>
<name>A0A1G4SXD3_9CAUL</name>
<dbReference type="Proteomes" id="UP000199150">
    <property type="component" value="Unassembled WGS sequence"/>
</dbReference>
<dbReference type="AlphaFoldDB" id="A0A1G4SXD3"/>
<evidence type="ECO:0000313" key="18">
    <source>
        <dbReference type="Proteomes" id="UP000199150"/>
    </source>
</evidence>
<comment type="cofactor">
    <cofactor evidence="14 15">
        <name>Mg(2+)</name>
        <dbReference type="ChEBI" id="CHEBI:18420"/>
    </cofactor>
    <cofactor evidence="14 15">
        <name>Mn(2+)</name>
        <dbReference type="ChEBI" id="CHEBI:29035"/>
    </cofactor>
    <text evidence="14 15">Binds 1 Mg(2+) or Mn(2+) ion per subunit.</text>
</comment>
<feature type="domain" description="Isopropylmalate dehydrogenase-like" evidence="16">
    <location>
        <begin position="5"/>
        <end position="343"/>
    </location>
</feature>
<feature type="binding site" evidence="14">
    <location>
        <position position="105"/>
    </location>
    <ligand>
        <name>substrate</name>
    </ligand>
</feature>
<comment type="function">
    <text evidence="14 15">Catalyzes the oxidation of 3-carboxy-2-hydroxy-4-methylpentanoate (3-isopropylmalate) to 3-carboxy-4-methyl-2-oxopentanoate. The product decarboxylates to 4-methyl-2 oxopentanoate.</text>
</comment>
<evidence type="ECO:0000259" key="16">
    <source>
        <dbReference type="SMART" id="SM01329"/>
    </source>
</evidence>
<dbReference type="Gene3D" id="3.40.718.10">
    <property type="entry name" value="Isopropylmalate Dehydrogenase"/>
    <property type="match status" value="1"/>
</dbReference>
<comment type="pathway">
    <text evidence="3 14 15">Amino-acid biosynthesis; L-leucine biosynthesis; L-leucine from 3-methyl-2-oxobutanoate: step 3/4.</text>
</comment>